<dbReference type="EMBL" id="JABXXO010000012">
    <property type="protein sequence ID" value="KAF7762398.1"/>
    <property type="molecule type" value="Genomic_DNA"/>
</dbReference>
<keyword evidence="2" id="KW-0479">Metal-binding</keyword>
<protein>
    <recommendedName>
        <fullName evidence="9">hAT-like transposase RNase-H fold domain-containing protein</fullName>
    </recommendedName>
</protein>
<comment type="caution">
    <text evidence="7">The sequence shown here is derived from an EMBL/GenBank/DDBJ whole genome shotgun (WGS) entry which is preliminary data.</text>
</comment>
<proteinExistence type="predicted"/>
<keyword evidence="4" id="KW-0862">Zinc</keyword>
<accession>A0A8H7EXK2</accession>
<sequence>MQRRRYLKFRCVAAHCKGRTRFVYRATFGSDRSSTSNLRVHAEGCWGKETIDAASNVEGGVAATRNLLKGWDNKLRDGTLLSFTADREQSSERETEANERGESMERGDIEADIVEGEAQDEENERGLETDNVDGWVDERDIMNGGQLAELDTNVEPARQMLSKVRKLAYAVKNSSTSHLPRWKRYCREAGLEEQILPRDMKTRWNSTYLMLVAAVDYRAVYNRLVRHDEAGLREYELSRVEWKIAEELRDVLKIFFDATSFFSMKKECHLSTVIPAMDHIDNLLTSSIVNAEYSTSINKALEMGQKTLNHYYSLTDGSSTYRIAMVLDPHFKLEYFRDAKWELEWIETARNLVHDVFNRDYINSLAVSQQLAQSTLPPSSVQTLKATNSFKRFKSAFAGQKAQPANSQSNEVNKYLKVPPEPVDDPIQWWVKREYPDPSLFKNQYPPQPMIRAHQG</sequence>
<dbReference type="Proteomes" id="UP000629468">
    <property type="component" value="Unassembled WGS sequence"/>
</dbReference>
<evidence type="ECO:0000313" key="7">
    <source>
        <dbReference type="EMBL" id="KAF7762398.1"/>
    </source>
</evidence>
<keyword evidence="5" id="KW-0539">Nucleus</keyword>
<comment type="subcellular location">
    <subcellularLocation>
        <location evidence="1">Nucleus</location>
    </subcellularLocation>
</comment>
<evidence type="ECO:0000256" key="5">
    <source>
        <dbReference type="ARBA" id="ARBA00023242"/>
    </source>
</evidence>
<evidence type="ECO:0008006" key="9">
    <source>
        <dbReference type="Google" id="ProtNLM"/>
    </source>
</evidence>
<dbReference type="GO" id="GO:0005634">
    <property type="term" value="C:nucleus"/>
    <property type="evidence" value="ECO:0007669"/>
    <property type="project" value="UniProtKB-SubCell"/>
</dbReference>
<dbReference type="InterPro" id="IPR052035">
    <property type="entry name" value="ZnF_BED_domain_contain"/>
</dbReference>
<dbReference type="InterPro" id="IPR012337">
    <property type="entry name" value="RNaseH-like_sf"/>
</dbReference>
<evidence type="ECO:0000256" key="3">
    <source>
        <dbReference type="ARBA" id="ARBA00022771"/>
    </source>
</evidence>
<evidence type="ECO:0000256" key="6">
    <source>
        <dbReference type="SAM" id="MobiDB-lite"/>
    </source>
</evidence>
<dbReference type="GO" id="GO:0008270">
    <property type="term" value="F:zinc ion binding"/>
    <property type="evidence" value="ECO:0007669"/>
    <property type="project" value="UniProtKB-KW"/>
</dbReference>
<feature type="compositionally biased region" description="Basic and acidic residues" evidence="6">
    <location>
        <begin position="85"/>
        <end position="109"/>
    </location>
</feature>
<name>A0A8H7EXK2_AGABI</name>
<evidence type="ECO:0000256" key="2">
    <source>
        <dbReference type="ARBA" id="ARBA00022723"/>
    </source>
</evidence>
<evidence type="ECO:0000256" key="4">
    <source>
        <dbReference type="ARBA" id="ARBA00022833"/>
    </source>
</evidence>
<feature type="region of interest" description="Disordered" evidence="6">
    <location>
        <begin position="85"/>
        <end position="111"/>
    </location>
</feature>
<dbReference type="PANTHER" id="PTHR46481:SF10">
    <property type="entry name" value="ZINC FINGER BED DOMAIN-CONTAINING PROTEIN 39"/>
    <property type="match status" value="1"/>
</dbReference>
<organism evidence="7 8">
    <name type="scientific">Agaricus bisporus var. burnettii</name>
    <dbReference type="NCBI Taxonomy" id="192524"/>
    <lineage>
        <taxon>Eukaryota</taxon>
        <taxon>Fungi</taxon>
        <taxon>Dikarya</taxon>
        <taxon>Basidiomycota</taxon>
        <taxon>Agaricomycotina</taxon>
        <taxon>Agaricomycetes</taxon>
        <taxon>Agaricomycetidae</taxon>
        <taxon>Agaricales</taxon>
        <taxon>Agaricineae</taxon>
        <taxon>Agaricaceae</taxon>
        <taxon>Agaricus</taxon>
    </lineage>
</organism>
<evidence type="ECO:0000256" key="1">
    <source>
        <dbReference type="ARBA" id="ARBA00004123"/>
    </source>
</evidence>
<dbReference type="SUPFAM" id="SSF53098">
    <property type="entry name" value="Ribonuclease H-like"/>
    <property type="match status" value="1"/>
</dbReference>
<dbReference type="PANTHER" id="PTHR46481">
    <property type="entry name" value="ZINC FINGER BED DOMAIN-CONTAINING PROTEIN 4"/>
    <property type="match status" value="1"/>
</dbReference>
<keyword evidence="3" id="KW-0863">Zinc-finger</keyword>
<gene>
    <name evidence="7" type="ORF">Agabi119p4_8991</name>
</gene>
<reference evidence="7 8" key="1">
    <citation type="journal article" name="Sci. Rep.">
        <title>Telomere-to-telomere assembled and centromere annotated genomes of the two main subspecies of the button mushroom Agaricus bisporus reveal especially polymorphic chromosome ends.</title>
        <authorList>
            <person name="Sonnenberg A.S.M."/>
            <person name="Sedaghat-Telgerd N."/>
            <person name="Lavrijssen B."/>
            <person name="Ohm R.A."/>
            <person name="Hendrickx P.M."/>
            <person name="Scholtmeijer K."/>
            <person name="Baars J.J.P."/>
            <person name="van Peer A."/>
        </authorList>
    </citation>
    <scope>NUCLEOTIDE SEQUENCE [LARGE SCALE GENOMIC DNA]</scope>
    <source>
        <strain evidence="7 8">H119_p4</strain>
    </source>
</reference>
<evidence type="ECO:0000313" key="8">
    <source>
        <dbReference type="Proteomes" id="UP000629468"/>
    </source>
</evidence>
<dbReference type="AlphaFoldDB" id="A0A8H7EXK2"/>